<dbReference type="eggNOG" id="COG0816">
    <property type="taxonomic scope" value="Bacteria"/>
</dbReference>
<keyword evidence="1 5" id="KW-0963">Cytoplasm</keyword>
<reference evidence="7 8" key="1">
    <citation type="journal article" date="2014" name="Antonie Van Leeuwenhoek">
        <title>Hyphomonas beringensis sp. nov. and Hyphomonas chukchiensis sp. nov., isolated from surface seawater of the Bering Sea and Chukchi Sea.</title>
        <authorList>
            <person name="Li C."/>
            <person name="Lai Q."/>
            <person name="Li G."/>
            <person name="Dong C."/>
            <person name="Wang J."/>
            <person name="Liao Y."/>
            <person name="Shao Z."/>
        </authorList>
    </citation>
    <scope>NUCLEOTIDE SEQUENCE [LARGE SCALE GENOMIC DNA]</scope>
    <source>
        <strain evidence="7 8">PS728</strain>
    </source>
</reference>
<dbReference type="SUPFAM" id="SSF53098">
    <property type="entry name" value="Ribonuclease H-like"/>
    <property type="match status" value="1"/>
</dbReference>
<dbReference type="RefSeq" id="WP_035594480.1">
    <property type="nucleotide sequence ID" value="NZ_ARYM01000003.1"/>
</dbReference>
<comment type="similarity">
    <text evidence="5">Belongs to the YqgF HJR family.</text>
</comment>
<keyword evidence="3 5" id="KW-0540">Nuclease</keyword>
<dbReference type="InterPro" id="IPR012337">
    <property type="entry name" value="RNaseH-like_sf"/>
</dbReference>
<evidence type="ECO:0000256" key="3">
    <source>
        <dbReference type="ARBA" id="ARBA00022722"/>
    </source>
</evidence>
<dbReference type="STRING" id="1280954.HPO_03389"/>
<organism evidence="7 8">
    <name type="scientific">Hyphomonas polymorpha PS728</name>
    <dbReference type="NCBI Taxonomy" id="1280954"/>
    <lineage>
        <taxon>Bacteria</taxon>
        <taxon>Pseudomonadati</taxon>
        <taxon>Pseudomonadota</taxon>
        <taxon>Alphaproteobacteria</taxon>
        <taxon>Hyphomonadales</taxon>
        <taxon>Hyphomonadaceae</taxon>
        <taxon>Hyphomonas</taxon>
    </lineage>
</organism>
<keyword evidence="8" id="KW-1185">Reference proteome</keyword>
<dbReference type="GO" id="GO:0000967">
    <property type="term" value="P:rRNA 5'-end processing"/>
    <property type="evidence" value="ECO:0007669"/>
    <property type="project" value="UniProtKB-UniRule"/>
</dbReference>
<accession>A0A062VMH7</accession>
<evidence type="ECO:0000256" key="5">
    <source>
        <dbReference type="HAMAP-Rule" id="MF_00651"/>
    </source>
</evidence>
<evidence type="ECO:0000313" key="7">
    <source>
        <dbReference type="EMBL" id="KCZ99903.1"/>
    </source>
</evidence>
<dbReference type="HAMAP" id="MF_00651">
    <property type="entry name" value="Nuclease_YqgF"/>
    <property type="match status" value="1"/>
</dbReference>
<dbReference type="AlphaFoldDB" id="A0A062VMH7"/>
<protein>
    <recommendedName>
        <fullName evidence="5">Putative pre-16S rRNA nuclease</fullName>
        <ecNumber evidence="5">3.1.-.-</ecNumber>
    </recommendedName>
</protein>
<dbReference type="Gene3D" id="3.30.420.140">
    <property type="entry name" value="YqgF/RNase H-like domain"/>
    <property type="match status" value="1"/>
</dbReference>
<dbReference type="CDD" id="cd16964">
    <property type="entry name" value="YqgF"/>
    <property type="match status" value="1"/>
</dbReference>
<dbReference type="GO" id="GO:0005829">
    <property type="term" value="C:cytosol"/>
    <property type="evidence" value="ECO:0007669"/>
    <property type="project" value="TreeGrafter"/>
</dbReference>
<sequence>MAVVDLFDLPREGVLLGIDPGTTTIGVAATDRIRMMASPVETILKKKLAPALERLFQVYDQREAVGLIVGLPLNVDGSMGPRAQSVRTLVSSLLKVRDLPVAFQDERYSSAEAGDVLRAAGASRRHREAGIDAAAAAIILQDALSRLEQRP</sequence>
<comment type="caution">
    <text evidence="7">The sequence shown here is derived from an EMBL/GenBank/DDBJ whole genome shotgun (WGS) entry which is preliminary data.</text>
</comment>
<dbReference type="InterPro" id="IPR006641">
    <property type="entry name" value="YqgF/RNaseH-like_dom"/>
</dbReference>
<keyword evidence="4 5" id="KW-0378">Hydrolase</keyword>
<evidence type="ECO:0000256" key="4">
    <source>
        <dbReference type="ARBA" id="ARBA00022801"/>
    </source>
</evidence>
<comment type="function">
    <text evidence="5">Could be a nuclease involved in processing of the 5'-end of pre-16S rRNA.</text>
</comment>
<evidence type="ECO:0000313" key="8">
    <source>
        <dbReference type="Proteomes" id="UP000027100"/>
    </source>
</evidence>
<feature type="domain" description="YqgF/RNase H-like" evidence="6">
    <location>
        <begin position="13"/>
        <end position="113"/>
    </location>
</feature>
<dbReference type="InterPro" id="IPR037027">
    <property type="entry name" value="YqgF/RNaseH-like_dom_sf"/>
</dbReference>
<dbReference type="NCBIfam" id="TIGR00250">
    <property type="entry name" value="RNAse_H_YqgF"/>
    <property type="match status" value="1"/>
</dbReference>
<dbReference type="Proteomes" id="UP000027100">
    <property type="component" value="Unassembled WGS sequence"/>
</dbReference>
<dbReference type="GO" id="GO:0016788">
    <property type="term" value="F:hydrolase activity, acting on ester bonds"/>
    <property type="evidence" value="ECO:0007669"/>
    <property type="project" value="UniProtKB-UniRule"/>
</dbReference>
<evidence type="ECO:0000256" key="2">
    <source>
        <dbReference type="ARBA" id="ARBA00022517"/>
    </source>
</evidence>
<gene>
    <name evidence="7" type="ORF">HPO_03389</name>
</gene>
<dbReference type="OrthoDB" id="9796140at2"/>
<dbReference type="SMART" id="SM00732">
    <property type="entry name" value="YqgFc"/>
    <property type="match status" value="1"/>
</dbReference>
<evidence type="ECO:0000256" key="1">
    <source>
        <dbReference type="ARBA" id="ARBA00022490"/>
    </source>
</evidence>
<dbReference type="InterPro" id="IPR005227">
    <property type="entry name" value="YqgF"/>
</dbReference>
<evidence type="ECO:0000259" key="6">
    <source>
        <dbReference type="SMART" id="SM00732"/>
    </source>
</evidence>
<dbReference type="EMBL" id="ARYM01000003">
    <property type="protein sequence ID" value="KCZ99903.1"/>
    <property type="molecule type" value="Genomic_DNA"/>
</dbReference>
<name>A0A062VMH7_9PROT</name>
<dbReference type="PANTHER" id="PTHR33317">
    <property type="entry name" value="POLYNUCLEOTIDYL TRANSFERASE, RIBONUCLEASE H-LIKE SUPERFAMILY PROTEIN"/>
    <property type="match status" value="1"/>
</dbReference>
<dbReference type="GO" id="GO:0004518">
    <property type="term" value="F:nuclease activity"/>
    <property type="evidence" value="ECO:0007669"/>
    <property type="project" value="UniProtKB-KW"/>
</dbReference>
<comment type="subcellular location">
    <subcellularLocation>
        <location evidence="5">Cytoplasm</location>
    </subcellularLocation>
</comment>
<proteinExistence type="inferred from homology"/>
<dbReference type="PATRIC" id="fig|1280954.3.peg.692"/>
<dbReference type="Pfam" id="PF03652">
    <property type="entry name" value="RuvX"/>
    <property type="match status" value="1"/>
</dbReference>
<dbReference type="EC" id="3.1.-.-" evidence="5"/>
<keyword evidence="2 5" id="KW-0690">Ribosome biogenesis</keyword>
<dbReference type="PANTHER" id="PTHR33317:SF4">
    <property type="entry name" value="POLYNUCLEOTIDYL TRANSFERASE, RIBONUCLEASE H-LIKE SUPERFAMILY PROTEIN"/>
    <property type="match status" value="1"/>
</dbReference>